<dbReference type="InterPro" id="IPR034732">
    <property type="entry name" value="EPHD"/>
</dbReference>
<comment type="caution">
    <text evidence="6">The sequence shown here is derived from an EMBL/GenBank/DDBJ whole genome shotgun (WGS) entry which is preliminary data.</text>
</comment>
<dbReference type="Gene3D" id="2.30.30.140">
    <property type="match status" value="1"/>
</dbReference>
<protein>
    <submittedName>
        <fullName evidence="6">SET domain protein 16</fullName>
    </submittedName>
</protein>
<evidence type="ECO:0000259" key="5">
    <source>
        <dbReference type="PROSITE" id="PS51805"/>
    </source>
</evidence>
<evidence type="ECO:0000256" key="3">
    <source>
        <dbReference type="ARBA" id="ARBA00022833"/>
    </source>
</evidence>
<dbReference type="GO" id="GO:0006357">
    <property type="term" value="P:regulation of transcription by RNA polymerase II"/>
    <property type="evidence" value="ECO:0007669"/>
    <property type="project" value="TreeGrafter"/>
</dbReference>
<sequence length="269" mass="30417">MIYKKTLKIETPNPQRYKVEGIESAEEEEEEACSMNPKRQKTNGSKKGIKRESSVRDGQLSIKQHNFNQFSAKVKEGDIGCNGFKDLGTKRYSSSRTSLTSPRDGSSSPLLETDEYPPRSTLVKEKAARKKAFYKPEDFVLGDIVWAKSGKKCPTWPAVVIDDPLWEAPETVLKDYAWVKDGMIFPFLECMDSCQVAVHQECYGVNNVLDFTSWVCRAWGALKPTDVDTLWVHVTCAWFSRTDVVFLDVENMEPAVGLIRIPSNSFVKV</sequence>
<dbReference type="InterPro" id="IPR019787">
    <property type="entry name" value="Znf_PHD-finger"/>
</dbReference>
<dbReference type="SUPFAM" id="SSF63748">
    <property type="entry name" value="Tudor/PWWP/MBT"/>
    <property type="match status" value="1"/>
</dbReference>
<name>A0A7J0EV42_9ERIC</name>
<evidence type="ECO:0000256" key="1">
    <source>
        <dbReference type="ARBA" id="ARBA00022723"/>
    </source>
</evidence>
<evidence type="ECO:0000313" key="7">
    <source>
        <dbReference type="Proteomes" id="UP000585474"/>
    </source>
</evidence>
<organism evidence="6 7">
    <name type="scientific">Actinidia rufa</name>
    <dbReference type="NCBI Taxonomy" id="165716"/>
    <lineage>
        <taxon>Eukaryota</taxon>
        <taxon>Viridiplantae</taxon>
        <taxon>Streptophyta</taxon>
        <taxon>Embryophyta</taxon>
        <taxon>Tracheophyta</taxon>
        <taxon>Spermatophyta</taxon>
        <taxon>Magnoliopsida</taxon>
        <taxon>eudicotyledons</taxon>
        <taxon>Gunneridae</taxon>
        <taxon>Pentapetalae</taxon>
        <taxon>asterids</taxon>
        <taxon>Ericales</taxon>
        <taxon>Actinidiaceae</taxon>
        <taxon>Actinidia</taxon>
    </lineage>
</organism>
<keyword evidence="1" id="KW-0479">Metal-binding</keyword>
<dbReference type="AlphaFoldDB" id="A0A7J0EV42"/>
<evidence type="ECO:0000256" key="4">
    <source>
        <dbReference type="SAM" id="MobiDB-lite"/>
    </source>
</evidence>
<dbReference type="PANTHER" id="PTHR13793:SF92">
    <property type="entry name" value="HISTONE-LYSINE N-METHYLTRANSFERASE ATX3"/>
    <property type="match status" value="1"/>
</dbReference>
<dbReference type="InterPro" id="IPR050701">
    <property type="entry name" value="Histone_Mod_Regulator"/>
</dbReference>
<proteinExistence type="predicted"/>
<keyword evidence="3" id="KW-0862">Zinc</keyword>
<dbReference type="Proteomes" id="UP000585474">
    <property type="component" value="Unassembled WGS sequence"/>
</dbReference>
<accession>A0A7J0EV42</accession>
<dbReference type="PANTHER" id="PTHR13793">
    <property type="entry name" value="PHD FINGER PROTEINS"/>
    <property type="match status" value="1"/>
</dbReference>
<dbReference type="OrthoDB" id="1750457at2759"/>
<dbReference type="EMBL" id="BJWL01000007">
    <property type="protein sequence ID" value="GFY90240.1"/>
    <property type="molecule type" value="Genomic_DNA"/>
</dbReference>
<feature type="domain" description="PHD-type" evidence="5">
    <location>
        <begin position="199"/>
        <end position="269"/>
    </location>
</feature>
<reference evidence="6 7" key="1">
    <citation type="submission" date="2019-07" db="EMBL/GenBank/DDBJ databases">
        <title>De Novo Assembly of kiwifruit Actinidia rufa.</title>
        <authorList>
            <person name="Sugita-Konishi S."/>
            <person name="Sato K."/>
            <person name="Mori E."/>
            <person name="Abe Y."/>
            <person name="Kisaki G."/>
            <person name="Hamano K."/>
            <person name="Suezawa K."/>
            <person name="Otani M."/>
            <person name="Fukuda T."/>
            <person name="Manabe T."/>
            <person name="Gomi K."/>
            <person name="Tabuchi M."/>
            <person name="Akimitsu K."/>
            <person name="Kataoka I."/>
        </authorList>
    </citation>
    <scope>NUCLEOTIDE SEQUENCE [LARGE SCALE GENOMIC DNA]</scope>
    <source>
        <strain evidence="7">cv. Fuchu</strain>
    </source>
</reference>
<keyword evidence="2" id="KW-0863">Zinc-finger</keyword>
<dbReference type="PROSITE" id="PS51805">
    <property type="entry name" value="EPHD"/>
    <property type="match status" value="1"/>
</dbReference>
<dbReference type="Pfam" id="PF13831">
    <property type="entry name" value="PHD_2"/>
    <property type="match status" value="1"/>
</dbReference>
<evidence type="ECO:0000256" key="2">
    <source>
        <dbReference type="ARBA" id="ARBA00022771"/>
    </source>
</evidence>
<keyword evidence="7" id="KW-1185">Reference proteome</keyword>
<evidence type="ECO:0000313" key="6">
    <source>
        <dbReference type="EMBL" id="GFY90240.1"/>
    </source>
</evidence>
<dbReference type="GO" id="GO:0008270">
    <property type="term" value="F:zinc ion binding"/>
    <property type="evidence" value="ECO:0007669"/>
    <property type="project" value="UniProtKB-KW"/>
</dbReference>
<dbReference type="GO" id="GO:0005634">
    <property type="term" value="C:nucleus"/>
    <property type="evidence" value="ECO:0007669"/>
    <property type="project" value="UniProtKB-ARBA"/>
</dbReference>
<feature type="region of interest" description="Disordered" evidence="4">
    <location>
        <begin position="20"/>
        <end position="58"/>
    </location>
</feature>
<feature type="compositionally biased region" description="Acidic residues" evidence="4">
    <location>
        <begin position="23"/>
        <end position="32"/>
    </location>
</feature>
<feature type="region of interest" description="Disordered" evidence="4">
    <location>
        <begin position="91"/>
        <end position="118"/>
    </location>
</feature>
<feature type="compositionally biased region" description="Polar residues" evidence="4">
    <location>
        <begin position="91"/>
        <end position="110"/>
    </location>
</feature>
<gene>
    <name evidence="6" type="ORF">Acr_07g0004370</name>
</gene>